<evidence type="ECO:0000313" key="7">
    <source>
        <dbReference type="EMBL" id="MBB3900883.1"/>
    </source>
</evidence>
<dbReference type="EMBL" id="JACIDN010000001">
    <property type="protein sequence ID" value="MBB3900883.1"/>
    <property type="molecule type" value="Genomic_DNA"/>
</dbReference>
<dbReference type="PRINTS" id="PR00038">
    <property type="entry name" value="HTHLUXR"/>
</dbReference>
<reference evidence="9" key="2">
    <citation type="journal article" date="2019" name="Int. J. Syst. Evol. Microbiol.">
        <title>The Global Catalogue of Microorganisms (GCM) 10K type strain sequencing project: providing services to taxonomists for standard genome sequencing and annotation.</title>
        <authorList>
            <consortium name="The Broad Institute Genomics Platform"/>
            <consortium name="The Broad Institute Genome Sequencing Center for Infectious Disease"/>
            <person name="Wu L."/>
            <person name="Ma J."/>
        </authorList>
    </citation>
    <scope>NUCLEOTIDE SEQUENCE [LARGE SCALE GENOMIC DNA]</scope>
    <source>
        <strain evidence="9">NBRC 107710</strain>
    </source>
</reference>
<evidence type="ECO:0000256" key="3">
    <source>
        <dbReference type="PROSITE-ProRule" id="PRU00169"/>
    </source>
</evidence>
<feature type="domain" description="Response regulatory" evidence="5">
    <location>
        <begin position="2"/>
        <end position="119"/>
    </location>
</feature>
<dbReference type="InterPro" id="IPR000792">
    <property type="entry name" value="Tscrpt_reg_LuxR_C"/>
</dbReference>
<name>A0A7W6ADU3_9HYPH</name>
<keyword evidence="2 7" id="KW-0238">DNA-binding</keyword>
<dbReference type="Proteomes" id="UP000517759">
    <property type="component" value="Unassembled WGS sequence"/>
</dbReference>
<evidence type="ECO:0000313" key="9">
    <source>
        <dbReference type="Proteomes" id="UP001156881"/>
    </source>
</evidence>
<accession>A0A7W6ADU3</accession>
<evidence type="ECO:0000259" key="5">
    <source>
        <dbReference type="PROSITE" id="PS50110"/>
    </source>
</evidence>
<dbReference type="PANTHER" id="PTHR45566">
    <property type="entry name" value="HTH-TYPE TRANSCRIPTIONAL REGULATOR YHJB-RELATED"/>
    <property type="match status" value="1"/>
</dbReference>
<evidence type="ECO:0000313" key="8">
    <source>
        <dbReference type="Proteomes" id="UP000517759"/>
    </source>
</evidence>
<keyword evidence="1 3" id="KW-0597">Phosphoprotein</keyword>
<evidence type="ECO:0000313" key="6">
    <source>
        <dbReference type="EMBL" id="GLS46448.1"/>
    </source>
</evidence>
<reference evidence="6" key="4">
    <citation type="submission" date="2023-01" db="EMBL/GenBank/DDBJ databases">
        <title>Draft genome sequence of Methylobacterium brachythecii strain NBRC 107710.</title>
        <authorList>
            <person name="Sun Q."/>
            <person name="Mori K."/>
        </authorList>
    </citation>
    <scope>NUCLEOTIDE SEQUENCE</scope>
    <source>
        <strain evidence="6">NBRC 107710</strain>
    </source>
</reference>
<organism evidence="7 8">
    <name type="scientific">Methylobacterium brachythecii</name>
    <dbReference type="NCBI Taxonomy" id="1176177"/>
    <lineage>
        <taxon>Bacteria</taxon>
        <taxon>Pseudomonadati</taxon>
        <taxon>Pseudomonadota</taxon>
        <taxon>Alphaproteobacteria</taxon>
        <taxon>Hyphomicrobiales</taxon>
        <taxon>Methylobacteriaceae</taxon>
        <taxon>Methylobacterium</taxon>
    </lineage>
</organism>
<dbReference type="Proteomes" id="UP001156881">
    <property type="component" value="Unassembled WGS sequence"/>
</dbReference>
<evidence type="ECO:0000256" key="2">
    <source>
        <dbReference type="ARBA" id="ARBA00023125"/>
    </source>
</evidence>
<dbReference type="GO" id="GO:0003677">
    <property type="term" value="F:DNA binding"/>
    <property type="evidence" value="ECO:0007669"/>
    <property type="project" value="UniProtKB-KW"/>
</dbReference>
<keyword evidence="9" id="KW-1185">Reference proteome</keyword>
<dbReference type="Pfam" id="PF00196">
    <property type="entry name" value="GerE"/>
    <property type="match status" value="1"/>
</dbReference>
<dbReference type="PANTHER" id="PTHR45566:SF1">
    <property type="entry name" value="HTH-TYPE TRANSCRIPTIONAL REGULATOR YHJB-RELATED"/>
    <property type="match status" value="1"/>
</dbReference>
<dbReference type="Gene3D" id="3.40.50.2300">
    <property type="match status" value="1"/>
</dbReference>
<feature type="modified residue" description="4-aspartylphosphate" evidence="3">
    <location>
        <position position="54"/>
    </location>
</feature>
<dbReference type="SUPFAM" id="SSF46894">
    <property type="entry name" value="C-terminal effector domain of the bipartite response regulators"/>
    <property type="match status" value="1"/>
</dbReference>
<dbReference type="AlphaFoldDB" id="A0A7W6ADU3"/>
<dbReference type="SUPFAM" id="SSF52172">
    <property type="entry name" value="CheY-like"/>
    <property type="match status" value="1"/>
</dbReference>
<dbReference type="InterPro" id="IPR016032">
    <property type="entry name" value="Sig_transdc_resp-reg_C-effctor"/>
</dbReference>
<dbReference type="CDD" id="cd17535">
    <property type="entry name" value="REC_NarL-like"/>
    <property type="match status" value="1"/>
</dbReference>
<dbReference type="InterPro" id="IPR058245">
    <property type="entry name" value="NreC/VraR/RcsB-like_REC"/>
</dbReference>
<sequence length="217" mass="23724">MHFILVDDHPLFREALRSMIRLGLPHARIDEADSIQAAKTVLGDRPAVDLIMLDLSMTGVTGFDGLMSLRIAYPRIPIVVVSALDEPRIVREALQLGAAGFVPKSSGKSVYMQAIQEIVSGSIFVPASVNLSMDRTDPRRHEAPPAAERIRTLTPAQMNVLTLIKRGKINKQIAYELGIGDSMVKAHVSEIMRKLGVSNRTQVAICASSLDFDRVGL</sequence>
<proteinExistence type="predicted"/>
<dbReference type="CDD" id="cd06170">
    <property type="entry name" value="LuxR_C_like"/>
    <property type="match status" value="1"/>
</dbReference>
<comment type="caution">
    <text evidence="7">The sequence shown here is derived from an EMBL/GenBank/DDBJ whole genome shotgun (WGS) entry which is preliminary data.</text>
</comment>
<dbReference type="InterPro" id="IPR001789">
    <property type="entry name" value="Sig_transdc_resp-reg_receiver"/>
</dbReference>
<protein>
    <submittedName>
        <fullName evidence="7">DNA-binding NarL/FixJ family response regulator</fullName>
    </submittedName>
    <submittedName>
        <fullName evidence="6">DNA-binding response regulator</fullName>
    </submittedName>
</protein>
<dbReference type="EMBL" id="BSPG01000042">
    <property type="protein sequence ID" value="GLS46448.1"/>
    <property type="molecule type" value="Genomic_DNA"/>
</dbReference>
<dbReference type="InterPro" id="IPR011006">
    <property type="entry name" value="CheY-like_superfamily"/>
</dbReference>
<gene>
    <name evidence="6" type="ORF">GCM10007884_44420</name>
    <name evidence="7" type="ORF">GGR33_000363</name>
</gene>
<dbReference type="GO" id="GO:0000160">
    <property type="term" value="P:phosphorelay signal transduction system"/>
    <property type="evidence" value="ECO:0007669"/>
    <property type="project" value="InterPro"/>
</dbReference>
<reference evidence="7 8" key="3">
    <citation type="submission" date="2020-08" db="EMBL/GenBank/DDBJ databases">
        <title>Genomic Encyclopedia of Type Strains, Phase IV (KMG-IV): sequencing the most valuable type-strain genomes for metagenomic binning, comparative biology and taxonomic classification.</title>
        <authorList>
            <person name="Goeker M."/>
        </authorList>
    </citation>
    <scope>NUCLEOTIDE SEQUENCE [LARGE SCALE GENOMIC DNA]</scope>
    <source>
        <strain evidence="7 8">DSM 24105</strain>
    </source>
</reference>
<dbReference type="PROSITE" id="PS50043">
    <property type="entry name" value="HTH_LUXR_2"/>
    <property type="match status" value="1"/>
</dbReference>
<evidence type="ECO:0000259" key="4">
    <source>
        <dbReference type="PROSITE" id="PS50043"/>
    </source>
</evidence>
<dbReference type="RefSeq" id="WP_183501665.1">
    <property type="nucleotide sequence ID" value="NZ_BSPG01000042.1"/>
</dbReference>
<feature type="domain" description="HTH luxR-type" evidence="4">
    <location>
        <begin position="146"/>
        <end position="211"/>
    </location>
</feature>
<reference evidence="6" key="1">
    <citation type="journal article" date="2014" name="Int. J. Syst. Evol. Microbiol.">
        <title>Complete genome of a new Firmicutes species belonging to the dominant human colonic microbiota ('Ruminococcus bicirculans') reveals two chromosomes and a selective capacity to utilize plant glucans.</title>
        <authorList>
            <consortium name="NISC Comparative Sequencing Program"/>
            <person name="Wegmann U."/>
            <person name="Louis P."/>
            <person name="Goesmann A."/>
            <person name="Henrissat B."/>
            <person name="Duncan S.H."/>
            <person name="Flint H.J."/>
        </authorList>
    </citation>
    <scope>NUCLEOTIDE SEQUENCE</scope>
    <source>
        <strain evidence="6">NBRC 107710</strain>
    </source>
</reference>
<dbReference type="SMART" id="SM00421">
    <property type="entry name" value="HTH_LUXR"/>
    <property type="match status" value="1"/>
</dbReference>
<dbReference type="SMART" id="SM00448">
    <property type="entry name" value="REC"/>
    <property type="match status" value="1"/>
</dbReference>
<evidence type="ECO:0000256" key="1">
    <source>
        <dbReference type="ARBA" id="ARBA00022553"/>
    </source>
</evidence>
<dbReference type="GO" id="GO:0006355">
    <property type="term" value="P:regulation of DNA-templated transcription"/>
    <property type="evidence" value="ECO:0007669"/>
    <property type="project" value="InterPro"/>
</dbReference>
<dbReference type="PROSITE" id="PS50110">
    <property type="entry name" value="RESPONSE_REGULATORY"/>
    <property type="match status" value="1"/>
</dbReference>
<dbReference type="Pfam" id="PF00072">
    <property type="entry name" value="Response_reg"/>
    <property type="match status" value="1"/>
</dbReference>
<dbReference type="InterPro" id="IPR051015">
    <property type="entry name" value="EvgA-like"/>
</dbReference>